<proteinExistence type="predicted"/>
<name>A0A2M7AXA8_9BACT</name>
<protein>
    <submittedName>
        <fullName evidence="1">Uncharacterized protein</fullName>
    </submittedName>
</protein>
<comment type="caution">
    <text evidence="1">The sequence shown here is derived from an EMBL/GenBank/DDBJ whole genome shotgun (WGS) entry which is preliminary data.</text>
</comment>
<dbReference type="AlphaFoldDB" id="A0A2M7AXA8"/>
<organism evidence="1 2">
    <name type="scientific">Candidatus Portnoybacteria bacterium CG06_land_8_20_14_3_00_39_12</name>
    <dbReference type="NCBI Taxonomy" id="1974809"/>
    <lineage>
        <taxon>Bacteria</taxon>
        <taxon>Candidatus Portnoyibacteriota</taxon>
    </lineage>
</organism>
<reference evidence="2" key="1">
    <citation type="submission" date="2017-09" db="EMBL/GenBank/DDBJ databases">
        <title>Depth-based differentiation of microbial function through sediment-hosted aquifers and enrichment of novel symbionts in the deep terrestrial subsurface.</title>
        <authorList>
            <person name="Probst A.J."/>
            <person name="Ladd B."/>
            <person name="Jarett J.K."/>
            <person name="Geller-Mcgrath D.E."/>
            <person name="Sieber C.M.K."/>
            <person name="Emerson J.B."/>
            <person name="Anantharaman K."/>
            <person name="Thomas B.C."/>
            <person name="Malmstrom R."/>
            <person name="Stieglmeier M."/>
            <person name="Klingl A."/>
            <person name="Woyke T."/>
            <person name="Ryan C.M."/>
            <person name="Banfield J.F."/>
        </authorList>
    </citation>
    <scope>NUCLEOTIDE SEQUENCE [LARGE SCALE GENOMIC DNA]</scope>
</reference>
<dbReference type="EMBL" id="PEVY01000037">
    <property type="protein sequence ID" value="PIU75271.1"/>
    <property type="molecule type" value="Genomic_DNA"/>
</dbReference>
<sequence length="107" mass="12143">MIIGLIMIKTKNGGLKMSCQDKDLQLKVVVDDAFENSYWAFNVQEAIKQASQKFREQFGVGFSISEVAGWNSVGTLNLVDYPDNVIKRIPRGVLSFMILILQTRRLF</sequence>
<evidence type="ECO:0000313" key="2">
    <source>
        <dbReference type="Proteomes" id="UP000228775"/>
    </source>
</evidence>
<dbReference type="Proteomes" id="UP000228775">
    <property type="component" value="Unassembled WGS sequence"/>
</dbReference>
<accession>A0A2M7AXA8</accession>
<evidence type="ECO:0000313" key="1">
    <source>
        <dbReference type="EMBL" id="PIU75271.1"/>
    </source>
</evidence>
<gene>
    <name evidence="1" type="ORF">COS76_01725</name>
</gene>